<feature type="domain" description="Thioredoxin" evidence="2">
    <location>
        <begin position="29"/>
        <end position="169"/>
    </location>
</feature>
<dbReference type="Proteomes" id="UP000672097">
    <property type="component" value="Unassembled WGS sequence"/>
</dbReference>
<proteinExistence type="predicted"/>
<evidence type="ECO:0000259" key="2">
    <source>
        <dbReference type="PROSITE" id="PS51352"/>
    </source>
</evidence>
<dbReference type="EMBL" id="JAGQDG010000007">
    <property type="protein sequence ID" value="MBQ0937267.1"/>
    <property type="molecule type" value="Genomic_DNA"/>
</dbReference>
<feature type="signal peptide" evidence="1">
    <location>
        <begin position="1"/>
        <end position="22"/>
    </location>
</feature>
<dbReference type="CDD" id="cd02966">
    <property type="entry name" value="TlpA_like_family"/>
    <property type="match status" value="1"/>
</dbReference>
<comment type="caution">
    <text evidence="3">The sequence shown here is derived from an EMBL/GenBank/DDBJ whole genome shotgun (WGS) entry which is preliminary data.</text>
</comment>
<protein>
    <submittedName>
        <fullName evidence="3">TlpA family protein disulfide reductase</fullName>
    </submittedName>
</protein>
<dbReference type="InterPro" id="IPR000866">
    <property type="entry name" value="AhpC/TSA"/>
</dbReference>
<reference evidence="3 4" key="1">
    <citation type="submission" date="2021-04" db="EMBL/GenBank/DDBJ databases">
        <title>The genome sequence of type strain Ideonella paludis KCTC 32238.</title>
        <authorList>
            <person name="Liu Y."/>
        </authorList>
    </citation>
    <scope>NUCLEOTIDE SEQUENCE [LARGE SCALE GENOMIC DNA]</scope>
    <source>
        <strain evidence="3 4">KCTC 32238</strain>
    </source>
</reference>
<gene>
    <name evidence="3" type="ORF">KAK11_18220</name>
</gene>
<dbReference type="PANTHER" id="PTHR42852:SF17">
    <property type="entry name" value="THIOREDOXIN-LIKE PROTEIN HI_1115"/>
    <property type="match status" value="1"/>
</dbReference>
<dbReference type="PANTHER" id="PTHR42852">
    <property type="entry name" value="THIOL:DISULFIDE INTERCHANGE PROTEIN DSBE"/>
    <property type="match status" value="1"/>
</dbReference>
<dbReference type="InterPro" id="IPR050553">
    <property type="entry name" value="Thioredoxin_ResA/DsbE_sf"/>
</dbReference>
<evidence type="ECO:0000313" key="4">
    <source>
        <dbReference type="Proteomes" id="UP000672097"/>
    </source>
</evidence>
<organism evidence="3 4">
    <name type="scientific">Ideonella paludis</name>
    <dbReference type="NCBI Taxonomy" id="1233411"/>
    <lineage>
        <taxon>Bacteria</taxon>
        <taxon>Pseudomonadati</taxon>
        <taxon>Pseudomonadota</taxon>
        <taxon>Betaproteobacteria</taxon>
        <taxon>Burkholderiales</taxon>
        <taxon>Sphaerotilaceae</taxon>
        <taxon>Ideonella</taxon>
    </lineage>
</organism>
<keyword evidence="1" id="KW-0732">Signal</keyword>
<dbReference type="InterPro" id="IPR013766">
    <property type="entry name" value="Thioredoxin_domain"/>
</dbReference>
<accession>A0ABS5E1K3</accession>
<dbReference type="SUPFAM" id="SSF52833">
    <property type="entry name" value="Thioredoxin-like"/>
    <property type="match status" value="1"/>
</dbReference>
<name>A0ABS5E1K3_9BURK</name>
<sequence>MRFSRRHSLLALAGVLASPSWATPTRQAWPRGQATPPLRLPGLDGQMLDLTSLKGRPVLLNFWATWCDACRAEMPSLQLLDTQHERDGLVTWAVNFKESVGVIQRFQAQTDFDLTVLRDASGQASKSWGVRAFPTSILIGRDGQARWRIEGEVDWQQPPARQWIQELIKDTR</sequence>
<dbReference type="Gene3D" id="3.40.30.10">
    <property type="entry name" value="Glutaredoxin"/>
    <property type="match status" value="1"/>
</dbReference>
<evidence type="ECO:0000256" key="1">
    <source>
        <dbReference type="SAM" id="SignalP"/>
    </source>
</evidence>
<dbReference type="PROSITE" id="PS51352">
    <property type="entry name" value="THIOREDOXIN_2"/>
    <property type="match status" value="1"/>
</dbReference>
<feature type="chain" id="PRO_5046503614" evidence="1">
    <location>
        <begin position="23"/>
        <end position="172"/>
    </location>
</feature>
<evidence type="ECO:0000313" key="3">
    <source>
        <dbReference type="EMBL" id="MBQ0937267.1"/>
    </source>
</evidence>
<keyword evidence="4" id="KW-1185">Reference proteome</keyword>
<dbReference type="InterPro" id="IPR036249">
    <property type="entry name" value="Thioredoxin-like_sf"/>
</dbReference>
<dbReference type="Pfam" id="PF00578">
    <property type="entry name" value="AhpC-TSA"/>
    <property type="match status" value="1"/>
</dbReference>